<evidence type="ECO:0000313" key="2">
    <source>
        <dbReference type="EMBL" id="KXZ45942.1"/>
    </source>
</evidence>
<feature type="compositionally biased region" description="Acidic residues" evidence="1">
    <location>
        <begin position="112"/>
        <end position="124"/>
    </location>
</feature>
<accession>A0A150G7X2</accession>
<feature type="region of interest" description="Disordered" evidence="1">
    <location>
        <begin position="112"/>
        <end position="133"/>
    </location>
</feature>
<evidence type="ECO:0000313" key="3">
    <source>
        <dbReference type="Proteomes" id="UP000075714"/>
    </source>
</evidence>
<evidence type="ECO:0000256" key="1">
    <source>
        <dbReference type="SAM" id="MobiDB-lite"/>
    </source>
</evidence>
<dbReference type="Proteomes" id="UP000075714">
    <property type="component" value="Unassembled WGS sequence"/>
</dbReference>
<keyword evidence="3" id="KW-1185">Reference proteome</keyword>
<name>A0A150G7X2_GONPE</name>
<dbReference type="AlphaFoldDB" id="A0A150G7X2"/>
<sequence length="178" mass="19198">MNPGRLVLQDIALDEGDLRCIGARKTSLQSLHLVGCKDPSYPAGALPALAALPHLRNLSLDVRAVVQMPREEVAEALQQLCAGAAPRRLNICLDGEGDDELSCAGLSWDGLDDYDSDDDEEERDGEPGGVWNGGVIRREAERLRARTAELLSGAGLSSEVSICVPERVSYEELSGDEW</sequence>
<dbReference type="EMBL" id="LSYV01000050">
    <property type="protein sequence ID" value="KXZ45942.1"/>
    <property type="molecule type" value="Genomic_DNA"/>
</dbReference>
<protein>
    <submittedName>
        <fullName evidence="2">Uncharacterized protein</fullName>
    </submittedName>
</protein>
<comment type="caution">
    <text evidence="2">The sequence shown here is derived from an EMBL/GenBank/DDBJ whole genome shotgun (WGS) entry which is preliminary data.</text>
</comment>
<gene>
    <name evidence="2" type="ORF">GPECTOR_49g526</name>
</gene>
<proteinExistence type="predicted"/>
<reference evidence="3" key="1">
    <citation type="journal article" date="2016" name="Nat. Commun.">
        <title>The Gonium pectorale genome demonstrates co-option of cell cycle regulation during the evolution of multicellularity.</title>
        <authorList>
            <person name="Hanschen E.R."/>
            <person name="Marriage T.N."/>
            <person name="Ferris P.J."/>
            <person name="Hamaji T."/>
            <person name="Toyoda A."/>
            <person name="Fujiyama A."/>
            <person name="Neme R."/>
            <person name="Noguchi H."/>
            <person name="Minakuchi Y."/>
            <person name="Suzuki M."/>
            <person name="Kawai-Toyooka H."/>
            <person name="Smith D.R."/>
            <person name="Sparks H."/>
            <person name="Anderson J."/>
            <person name="Bakaric R."/>
            <person name="Luria V."/>
            <person name="Karger A."/>
            <person name="Kirschner M.W."/>
            <person name="Durand P.M."/>
            <person name="Michod R.E."/>
            <person name="Nozaki H."/>
            <person name="Olson B.J."/>
        </authorList>
    </citation>
    <scope>NUCLEOTIDE SEQUENCE [LARGE SCALE GENOMIC DNA]</scope>
    <source>
        <strain evidence="3">NIES-2863</strain>
    </source>
</reference>
<organism evidence="2 3">
    <name type="scientific">Gonium pectorale</name>
    <name type="common">Green alga</name>
    <dbReference type="NCBI Taxonomy" id="33097"/>
    <lineage>
        <taxon>Eukaryota</taxon>
        <taxon>Viridiplantae</taxon>
        <taxon>Chlorophyta</taxon>
        <taxon>core chlorophytes</taxon>
        <taxon>Chlorophyceae</taxon>
        <taxon>CS clade</taxon>
        <taxon>Chlamydomonadales</taxon>
        <taxon>Volvocaceae</taxon>
        <taxon>Gonium</taxon>
    </lineage>
</organism>